<evidence type="ECO:0000256" key="5">
    <source>
        <dbReference type="ARBA" id="ARBA00022989"/>
    </source>
</evidence>
<keyword evidence="4 7" id="KW-0812">Transmembrane</keyword>
<feature type="domain" description="Type II secretion system protein GspF" evidence="8">
    <location>
        <begin position="281"/>
        <end position="399"/>
    </location>
</feature>
<gene>
    <name evidence="9" type="ORF">BC777_2915</name>
</gene>
<dbReference type="OrthoDB" id="9805682at2"/>
<dbReference type="InterPro" id="IPR003004">
    <property type="entry name" value="GspF/PilC"/>
</dbReference>
<dbReference type="InterPro" id="IPR042094">
    <property type="entry name" value="T2SS_GspF_sf"/>
</dbReference>
<evidence type="ECO:0000313" key="9">
    <source>
        <dbReference type="EMBL" id="PJI84922.1"/>
    </source>
</evidence>
<dbReference type="EMBL" id="PGTY01000003">
    <property type="protein sequence ID" value="PJI84922.1"/>
    <property type="molecule type" value="Genomic_DNA"/>
</dbReference>
<sequence length="411" mass="44015">MAEPALQSERPFVYTARTAGGARKKGRVTARDTAHATQKLRLDGLYPIDIKAAQKTSASAGKTPVSKRKLTQRNQADLITRLAKLTTSQIPLDRALSIIAEGKDGALPAVAGKLRVHIREGGGLVDGMVTHLGIKDAATLALVRGAEVSGDLPQALRTAADILQQRLMLVRRIGVGLLYPGLLLLVALLSIGLIMIAVIPQFRPLVEGRMDMVPLLGRMIFGVSASLSAIWPLIVTGLILVVVTLWWLHRQGKAVPLIARIAARLPLINQVIWRNQVMIILHSLGALLRREVTLSAALQVILSSTPPGRIKTAMTQVASDIETGQALSQALSTADFMSAGAIEMVRIGEETGDLAGMITRAADEMRDAADRDLERFLALFQPALIIFVGLLVGVSLYALFSAIVAVNAIAF</sequence>
<evidence type="ECO:0000256" key="2">
    <source>
        <dbReference type="ARBA" id="ARBA00005745"/>
    </source>
</evidence>
<evidence type="ECO:0000259" key="8">
    <source>
        <dbReference type="Pfam" id="PF00482"/>
    </source>
</evidence>
<protein>
    <submittedName>
        <fullName evidence="9">Type II secretion system protein F (GspF)</fullName>
    </submittedName>
</protein>
<keyword evidence="3" id="KW-1003">Cell membrane</keyword>
<dbReference type="GO" id="GO:0005886">
    <property type="term" value="C:plasma membrane"/>
    <property type="evidence" value="ECO:0007669"/>
    <property type="project" value="UniProtKB-SubCell"/>
</dbReference>
<evidence type="ECO:0000313" key="10">
    <source>
        <dbReference type="Proteomes" id="UP000228531"/>
    </source>
</evidence>
<evidence type="ECO:0000256" key="6">
    <source>
        <dbReference type="ARBA" id="ARBA00023136"/>
    </source>
</evidence>
<comment type="caution">
    <text evidence="9">The sequence shown here is derived from an EMBL/GenBank/DDBJ whole genome shotgun (WGS) entry which is preliminary data.</text>
</comment>
<dbReference type="AlphaFoldDB" id="A0A2M8W1W2"/>
<dbReference type="PANTHER" id="PTHR30012">
    <property type="entry name" value="GENERAL SECRETION PATHWAY PROTEIN"/>
    <property type="match status" value="1"/>
</dbReference>
<dbReference type="PANTHER" id="PTHR30012:SF0">
    <property type="entry name" value="TYPE II SECRETION SYSTEM PROTEIN F-RELATED"/>
    <property type="match status" value="1"/>
</dbReference>
<comment type="similarity">
    <text evidence="2">Belongs to the GSP F family.</text>
</comment>
<evidence type="ECO:0000256" key="4">
    <source>
        <dbReference type="ARBA" id="ARBA00022692"/>
    </source>
</evidence>
<dbReference type="Gene3D" id="1.20.81.30">
    <property type="entry name" value="Type II secretion system (T2SS), domain F"/>
    <property type="match status" value="2"/>
</dbReference>
<organism evidence="9 10">
    <name type="scientific">Yoonia maricola</name>
    <dbReference type="NCBI Taxonomy" id="420999"/>
    <lineage>
        <taxon>Bacteria</taxon>
        <taxon>Pseudomonadati</taxon>
        <taxon>Pseudomonadota</taxon>
        <taxon>Alphaproteobacteria</taxon>
        <taxon>Rhodobacterales</taxon>
        <taxon>Paracoccaceae</taxon>
        <taxon>Yoonia</taxon>
    </lineage>
</organism>
<comment type="subcellular location">
    <subcellularLocation>
        <location evidence="1">Cell membrane</location>
        <topology evidence="1">Multi-pass membrane protein</topology>
    </subcellularLocation>
</comment>
<evidence type="ECO:0000256" key="7">
    <source>
        <dbReference type="SAM" id="Phobius"/>
    </source>
</evidence>
<accession>A0A2M8W1W2</accession>
<evidence type="ECO:0000256" key="3">
    <source>
        <dbReference type="ARBA" id="ARBA00022475"/>
    </source>
</evidence>
<reference evidence="9 10" key="1">
    <citation type="submission" date="2017-11" db="EMBL/GenBank/DDBJ databases">
        <title>Genomic Encyclopedia of Archaeal and Bacterial Type Strains, Phase II (KMG-II): From Individual Species to Whole Genera.</title>
        <authorList>
            <person name="Goeker M."/>
        </authorList>
    </citation>
    <scope>NUCLEOTIDE SEQUENCE [LARGE SCALE GENOMIC DNA]</scope>
    <source>
        <strain evidence="9 10">DSM 29128</strain>
    </source>
</reference>
<dbReference type="Pfam" id="PF00482">
    <property type="entry name" value="T2SSF"/>
    <property type="match status" value="2"/>
</dbReference>
<keyword evidence="5 7" id="KW-1133">Transmembrane helix</keyword>
<name>A0A2M8W1W2_9RHOB</name>
<feature type="transmembrane region" description="Helical" evidence="7">
    <location>
        <begin position="176"/>
        <end position="199"/>
    </location>
</feature>
<dbReference type="RefSeq" id="WP_100368884.1">
    <property type="nucleotide sequence ID" value="NZ_PGTY01000003.1"/>
</dbReference>
<feature type="transmembrane region" description="Helical" evidence="7">
    <location>
        <begin position="383"/>
        <end position="410"/>
    </location>
</feature>
<dbReference type="InterPro" id="IPR018076">
    <property type="entry name" value="T2SS_GspF_dom"/>
</dbReference>
<feature type="domain" description="Type II secretion system protein GspF" evidence="8">
    <location>
        <begin position="79"/>
        <end position="200"/>
    </location>
</feature>
<dbReference type="PRINTS" id="PR00812">
    <property type="entry name" value="BCTERIALGSPF"/>
</dbReference>
<keyword evidence="6 7" id="KW-0472">Membrane</keyword>
<keyword evidence="10" id="KW-1185">Reference proteome</keyword>
<dbReference type="Proteomes" id="UP000228531">
    <property type="component" value="Unassembled WGS sequence"/>
</dbReference>
<feature type="transmembrane region" description="Helical" evidence="7">
    <location>
        <begin position="219"/>
        <end position="248"/>
    </location>
</feature>
<evidence type="ECO:0000256" key="1">
    <source>
        <dbReference type="ARBA" id="ARBA00004651"/>
    </source>
</evidence>
<proteinExistence type="inferred from homology"/>